<evidence type="ECO:0000313" key="2">
    <source>
        <dbReference type="EMBL" id="CZS93221.1"/>
    </source>
</evidence>
<gene>
    <name evidence="2" type="ORF">RAG0_03600</name>
</gene>
<dbReference type="AlphaFoldDB" id="A0A1E1K5G6"/>
<evidence type="ECO:0008006" key="4">
    <source>
        <dbReference type="Google" id="ProtNLM"/>
    </source>
</evidence>
<protein>
    <recommendedName>
        <fullName evidence="4">DUF4185 domain-containing protein</fullName>
    </recommendedName>
</protein>
<dbReference type="EMBL" id="FJUX01000015">
    <property type="protein sequence ID" value="CZS93221.1"/>
    <property type="molecule type" value="Genomic_DNA"/>
</dbReference>
<feature type="region of interest" description="Disordered" evidence="1">
    <location>
        <begin position="12"/>
        <end position="51"/>
    </location>
</feature>
<accession>A0A1E1K5G6</accession>
<keyword evidence="3" id="KW-1185">Reference proteome</keyword>
<evidence type="ECO:0000313" key="3">
    <source>
        <dbReference type="Proteomes" id="UP000178912"/>
    </source>
</evidence>
<evidence type="ECO:0000256" key="1">
    <source>
        <dbReference type="SAM" id="MobiDB-lite"/>
    </source>
</evidence>
<feature type="compositionally biased region" description="Polar residues" evidence="1">
    <location>
        <begin position="34"/>
        <end position="46"/>
    </location>
</feature>
<dbReference type="Proteomes" id="UP000178912">
    <property type="component" value="Unassembled WGS sequence"/>
</dbReference>
<sequence length="382" mass="42050">MSKYLDKLNQKAQKVLGHSSGSNNDNAPPIPFNTKPSTRLSPNPNATLPDPQIFTTDLNQKWKITKLGPIYSSSIPRIGWDKGRTSTLSGTTFWNFGDVVSLDGPMKNGFCMGAAWYANPNNVLEVDTRGCSNVAGWEFAKPHESDPKPPGGSEGVEHWGMDTSNIAEVEPGVGVGFAWVIHRNTVGKEVYQGLGVLRVTLGKDCPVAERVGALVTGPDELQMGLMTIINAEGYIYTYSNGGITGIIVGRAKVADAFDTSKYEFLRHDGNWVQGIPKSNDMGYGIKTIGQEQAKIHSDGQGSIMFNKYLNKYMLFTCMFGHATSFYMSDTPYGPWTPEYRLLDEPGYGINVHPSMSEDHRILYISSGTMENIISMWKVEFGY</sequence>
<organism evidence="2 3">
    <name type="scientific">Rhynchosporium agropyri</name>
    <dbReference type="NCBI Taxonomy" id="914238"/>
    <lineage>
        <taxon>Eukaryota</taxon>
        <taxon>Fungi</taxon>
        <taxon>Dikarya</taxon>
        <taxon>Ascomycota</taxon>
        <taxon>Pezizomycotina</taxon>
        <taxon>Leotiomycetes</taxon>
        <taxon>Helotiales</taxon>
        <taxon>Ploettnerulaceae</taxon>
        <taxon>Rhynchosporium</taxon>
    </lineage>
</organism>
<proteinExistence type="predicted"/>
<name>A0A1E1K5G6_9HELO</name>
<reference evidence="3" key="1">
    <citation type="submission" date="2016-03" db="EMBL/GenBank/DDBJ databases">
        <authorList>
            <person name="Guldener U."/>
        </authorList>
    </citation>
    <scope>NUCLEOTIDE SEQUENCE [LARGE SCALE GENOMIC DNA]</scope>
    <source>
        <strain evidence="3">04CH-RAC-A.6.1</strain>
    </source>
</reference>
<dbReference type="OrthoDB" id="2884638at2759"/>